<gene>
    <name evidence="2" type="ORF">E7Y31_04120</name>
</gene>
<keyword evidence="3" id="KW-1185">Reference proteome</keyword>
<name>A0A4S5ET17_9ACTN</name>
<dbReference type="InterPro" id="IPR050471">
    <property type="entry name" value="AB_hydrolase"/>
</dbReference>
<organism evidence="2 3">
    <name type="scientific">Candidatus Frankia alpina</name>
    <dbReference type="NCBI Taxonomy" id="2699483"/>
    <lineage>
        <taxon>Bacteria</taxon>
        <taxon>Bacillati</taxon>
        <taxon>Actinomycetota</taxon>
        <taxon>Actinomycetes</taxon>
        <taxon>Frankiales</taxon>
        <taxon>Frankiaceae</taxon>
        <taxon>Frankia</taxon>
    </lineage>
</organism>
<dbReference type="PRINTS" id="PR00111">
    <property type="entry name" value="ABHYDROLASE"/>
</dbReference>
<dbReference type="AlphaFoldDB" id="A0A4S5ET17"/>
<dbReference type="Proteomes" id="UP000305282">
    <property type="component" value="Unassembled WGS sequence"/>
</dbReference>
<dbReference type="EMBL" id="SSXH01000054">
    <property type="protein sequence ID" value="THJ75675.1"/>
    <property type="molecule type" value="Genomic_DNA"/>
</dbReference>
<proteinExistence type="predicted"/>
<protein>
    <submittedName>
        <fullName evidence="2">Alpha/beta hydrolase</fullName>
    </submittedName>
</protein>
<keyword evidence="2" id="KW-0378">Hydrolase</keyword>
<dbReference type="PANTHER" id="PTHR43433">
    <property type="entry name" value="HYDROLASE, ALPHA/BETA FOLD FAMILY PROTEIN"/>
    <property type="match status" value="1"/>
</dbReference>
<dbReference type="Gene3D" id="3.40.50.1820">
    <property type="entry name" value="alpha/beta hydrolase"/>
    <property type="match status" value="1"/>
</dbReference>
<evidence type="ECO:0000313" key="3">
    <source>
        <dbReference type="Proteomes" id="UP000305282"/>
    </source>
</evidence>
<evidence type="ECO:0000313" key="2">
    <source>
        <dbReference type="EMBL" id="THJ75675.1"/>
    </source>
</evidence>
<dbReference type="GO" id="GO:0004806">
    <property type="term" value="F:triacylglycerol lipase activity"/>
    <property type="evidence" value="ECO:0007669"/>
    <property type="project" value="TreeGrafter"/>
</dbReference>
<sequence>MWRTDLGGLAALRCGPEVAPAVLLLPGYAASKEDFLPILPALAAAGFAVTALDLRGQHESPGPDEIAAYSLEAFADDVHRVIDALGAGPAHLVGHSFGGLVARAAVIADPGRMRSLTLLSSGPAGIVGRRQAALRTIRLVLERGGSAAVWAALHAVERPRPAPTADFLRQRFFAHNQACLVAIAQHLLDTPDRVAELAAVARGAGLPVLVTHGDGDDGWPAAVQADMARRLAARYEVLPGARHDPAADAPDALVAALVGFWRTPGVPARRAASAVAEASSGASSGVA</sequence>
<reference evidence="2 3" key="1">
    <citation type="submission" date="2019-04" db="EMBL/GenBank/DDBJ databases">
        <title>Draft genome sequences for three unisolated Alnus-infective Frankia Sp+ strains, AgTrS, AiOr and AvVan, the first sequenced Frankia strains able to sporulate in-planta.</title>
        <authorList>
            <person name="Bethencourt L."/>
            <person name="Vautrin F."/>
            <person name="Taib N."/>
            <person name="Dubost A."/>
            <person name="Castro-Garcia L."/>
            <person name="Imbaud O."/>
            <person name="Abrouk D."/>
            <person name="Fournier P."/>
            <person name="Briolay J."/>
            <person name="Nguyen A."/>
            <person name="Normand P."/>
            <person name="Fernandez M.P."/>
            <person name="Brochier-Armanet C."/>
            <person name="Herrera-Belaroussi A."/>
        </authorList>
    </citation>
    <scope>NUCLEOTIDE SEQUENCE [LARGE SCALE GENOMIC DNA]</scope>
    <source>
        <strain evidence="2 3">AvVan</strain>
    </source>
</reference>
<dbReference type="OrthoDB" id="3211023at2"/>
<evidence type="ECO:0000259" key="1">
    <source>
        <dbReference type="Pfam" id="PF00561"/>
    </source>
</evidence>
<dbReference type="Pfam" id="PF00561">
    <property type="entry name" value="Abhydrolase_1"/>
    <property type="match status" value="1"/>
</dbReference>
<dbReference type="PANTHER" id="PTHR43433:SF5">
    <property type="entry name" value="AB HYDROLASE-1 DOMAIN-CONTAINING PROTEIN"/>
    <property type="match status" value="1"/>
</dbReference>
<dbReference type="InterPro" id="IPR000073">
    <property type="entry name" value="AB_hydrolase_1"/>
</dbReference>
<dbReference type="InterPro" id="IPR029058">
    <property type="entry name" value="AB_hydrolase_fold"/>
</dbReference>
<accession>A0A4S5ET17</accession>
<feature type="domain" description="AB hydrolase-1" evidence="1">
    <location>
        <begin position="20"/>
        <end position="246"/>
    </location>
</feature>
<dbReference type="GO" id="GO:0046503">
    <property type="term" value="P:glycerolipid catabolic process"/>
    <property type="evidence" value="ECO:0007669"/>
    <property type="project" value="TreeGrafter"/>
</dbReference>
<dbReference type="SUPFAM" id="SSF53474">
    <property type="entry name" value="alpha/beta-Hydrolases"/>
    <property type="match status" value="1"/>
</dbReference>
<comment type="caution">
    <text evidence="2">The sequence shown here is derived from an EMBL/GenBank/DDBJ whole genome shotgun (WGS) entry which is preliminary data.</text>
</comment>